<keyword evidence="1" id="KW-0805">Transcription regulation</keyword>
<name>A0ABS7IBT5_9HYPH</name>
<dbReference type="PROSITE" id="PS00622">
    <property type="entry name" value="HTH_LUXR_1"/>
    <property type="match status" value="1"/>
</dbReference>
<dbReference type="PANTHER" id="PTHR44688">
    <property type="entry name" value="DNA-BINDING TRANSCRIPTIONAL ACTIVATOR DEVR_DOSR"/>
    <property type="match status" value="1"/>
</dbReference>
<evidence type="ECO:0000256" key="3">
    <source>
        <dbReference type="ARBA" id="ARBA00023163"/>
    </source>
</evidence>
<dbReference type="InterPro" id="IPR016032">
    <property type="entry name" value="Sig_transdc_resp-reg_C-effctor"/>
</dbReference>
<evidence type="ECO:0000313" key="6">
    <source>
        <dbReference type="Proteomes" id="UP000770629"/>
    </source>
</evidence>
<keyword evidence="6" id="KW-1185">Reference proteome</keyword>
<dbReference type="PRINTS" id="PR00038">
    <property type="entry name" value="HTHLUXR"/>
</dbReference>
<dbReference type="PROSITE" id="PS50043">
    <property type="entry name" value="HTH_LUXR_2"/>
    <property type="match status" value="1"/>
</dbReference>
<dbReference type="InterPro" id="IPR036388">
    <property type="entry name" value="WH-like_DNA-bd_sf"/>
</dbReference>
<dbReference type="Proteomes" id="UP000770629">
    <property type="component" value="Unassembled WGS sequence"/>
</dbReference>
<dbReference type="RefSeq" id="WP_221119248.1">
    <property type="nucleotide sequence ID" value="NZ_JABDYF010000003.1"/>
</dbReference>
<dbReference type="CDD" id="cd06170">
    <property type="entry name" value="LuxR_C_like"/>
    <property type="match status" value="1"/>
</dbReference>
<keyword evidence="2" id="KW-0238">DNA-binding</keyword>
<keyword evidence="3" id="KW-0804">Transcription</keyword>
<comment type="caution">
    <text evidence="5">The sequence shown here is derived from an EMBL/GenBank/DDBJ whole genome shotgun (WGS) entry which is preliminary data.</text>
</comment>
<feature type="domain" description="HTH luxR-type" evidence="4">
    <location>
        <begin position="1"/>
        <end position="64"/>
    </location>
</feature>
<dbReference type="SMART" id="SM00421">
    <property type="entry name" value="HTH_LUXR"/>
    <property type="match status" value="1"/>
</dbReference>
<evidence type="ECO:0000256" key="1">
    <source>
        <dbReference type="ARBA" id="ARBA00023015"/>
    </source>
</evidence>
<dbReference type="Pfam" id="PF00196">
    <property type="entry name" value="GerE"/>
    <property type="match status" value="1"/>
</dbReference>
<organism evidence="5 6">
    <name type="scientific">Rhizobium lentis</name>
    <dbReference type="NCBI Taxonomy" id="1138194"/>
    <lineage>
        <taxon>Bacteria</taxon>
        <taxon>Pseudomonadati</taxon>
        <taxon>Pseudomonadota</taxon>
        <taxon>Alphaproteobacteria</taxon>
        <taxon>Hyphomicrobiales</taxon>
        <taxon>Rhizobiaceae</taxon>
        <taxon>Rhizobium/Agrobacterium group</taxon>
        <taxon>Rhizobium</taxon>
    </lineage>
</organism>
<accession>A0ABS7IBT5</accession>
<dbReference type="EMBL" id="JABDYF010000003">
    <property type="protein sequence ID" value="MBX5089364.1"/>
    <property type="molecule type" value="Genomic_DNA"/>
</dbReference>
<gene>
    <name evidence="5" type="ORF">HJB60_09290</name>
</gene>
<protein>
    <submittedName>
        <fullName evidence="5">Helix-turn-helix transcriptional regulator</fullName>
    </submittedName>
</protein>
<dbReference type="InterPro" id="IPR000792">
    <property type="entry name" value="Tscrpt_reg_LuxR_C"/>
</dbReference>
<evidence type="ECO:0000259" key="4">
    <source>
        <dbReference type="PROSITE" id="PS50043"/>
    </source>
</evidence>
<evidence type="ECO:0000256" key="2">
    <source>
        <dbReference type="ARBA" id="ARBA00023125"/>
    </source>
</evidence>
<evidence type="ECO:0000313" key="5">
    <source>
        <dbReference type="EMBL" id="MBX5089364.1"/>
    </source>
</evidence>
<proteinExistence type="predicted"/>
<reference evidence="5 6" key="1">
    <citation type="submission" date="2020-04" db="EMBL/GenBank/DDBJ databases">
        <title>Global-level population genomics: horizontal gene transfer, symbiosis and evolution in Rhizobia.</title>
        <authorList>
            <person name="Gai Y."/>
        </authorList>
    </citation>
    <scope>NUCLEOTIDE SEQUENCE [LARGE SCALE GENOMIC DNA]</scope>
    <source>
        <strain evidence="5 6">BLR33</strain>
    </source>
</reference>
<dbReference type="PANTHER" id="PTHR44688:SF16">
    <property type="entry name" value="DNA-BINDING TRANSCRIPTIONAL ACTIVATOR DEVR_DOSR"/>
    <property type="match status" value="1"/>
</dbReference>
<dbReference type="Gene3D" id="1.10.10.10">
    <property type="entry name" value="Winged helix-like DNA-binding domain superfamily/Winged helix DNA-binding domain"/>
    <property type="match status" value="1"/>
</dbReference>
<dbReference type="SUPFAM" id="SSF46894">
    <property type="entry name" value="C-terminal effector domain of the bipartite response regulators"/>
    <property type="match status" value="1"/>
</dbReference>
<sequence>MAEVRITPREKEILIWLSDGKTAADIGAFIGCTRATVETHKQRVMNKLGAANVTSMIAMALRGKIIE</sequence>